<keyword evidence="3" id="KW-0812">Transmembrane</keyword>
<keyword evidence="3" id="KW-0472">Membrane</keyword>
<dbReference type="Proteomes" id="UP000076798">
    <property type="component" value="Unassembled WGS sequence"/>
</dbReference>
<name>A0A166DMU2_9AGAM</name>
<dbReference type="PANTHER" id="PTHR47706:SF9">
    <property type="entry name" value="NMRA-LIKE DOMAIN-CONTAINING PROTEIN-RELATED"/>
    <property type="match status" value="1"/>
</dbReference>
<feature type="domain" description="NmrA-like" evidence="4">
    <location>
        <begin position="5"/>
        <end position="278"/>
    </location>
</feature>
<dbReference type="InterPro" id="IPR036291">
    <property type="entry name" value="NAD(P)-bd_dom_sf"/>
</dbReference>
<evidence type="ECO:0000259" key="4">
    <source>
        <dbReference type="Pfam" id="PF05368"/>
    </source>
</evidence>
<evidence type="ECO:0000256" key="2">
    <source>
        <dbReference type="ARBA" id="ARBA00023002"/>
    </source>
</evidence>
<keyword evidence="1" id="KW-0521">NADP</keyword>
<dbReference type="InterPro" id="IPR051609">
    <property type="entry name" value="NmrA/Isoflavone_reductase-like"/>
</dbReference>
<gene>
    <name evidence="5" type="ORF">SISSUDRAFT_718011</name>
</gene>
<dbReference type="OrthoDB" id="5283654at2759"/>
<keyword evidence="2" id="KW-0560">Oxidoreductase</keyword>
<keyword evidence="3" id="KW-1133">Transmembrane helix</keyword>
<reference evidence="5 6" key="1">
    <citation type="journal article" date="2016" name="Mol. Biol. Evol.">
        <title>Comparative Genomics of Early-Diverging Mushroom-Forming Fungi Provides Insights into the Origins of Lignocellulose Decay Capabilities.</title>
        <authorList>
            <person name="Nagy L.G."/>
            <person name="Riley R."/>
            <person name="Tritt A."/>
            <person name="Adam C."/>
            <person name="Daum C."/>
            <person name="Floudas D."/>
            <person name="Sun H."/>
            <person name="Yadav J.S."/>
            <person name="Pangilinan J."/>
            <person name="Larsson K.H."/>
            <person name="Matsuura K."/>
            <person name="Barry K."/>
            <person name="Labutti K."/>
            <person name="Kuo R."/>
            <person name="Ohm R.A."/>
            <person name="Bhattacharya S.S."/>
            <person name="Shirouzu T."/>
            <person name="Yoshinaga Y."/>
            <person name="Martin F.M."/>
            <person name="Grigoriev I.V."/>
            <person name="Hibbett D.S."/>
        </authorList>
    </citation>
    <scope>NUCLEOTIDE SEQUENCE [LARGE SCALE GENOMIC DNA]</scope>
    <source>
        <strain evidence="5 6">HHB10207 ss-3</strain>
    </source>
</reference>
<dbReference type="Gene3D" id="3.40.50.720">
    <property type="entry name" value="NAD(P)-binding Rossmann-like Domain"/>
    <property type="match status" value="1"/>
</dbReference>
<dbReference type="Pfam" id="PF05368">
    <property type="entry name" value="NmrA"/>
    <property type="match status" value="1"/>
</dbReference>
<keyword evidence="6" id="KW-1185">Reference proteome</keyword>
<evidence type="ECO:0000313" key="6">
    <source>
        <dbReference type="Proteomes" id="UP000076798"/>
    </source>
</evidence>
<evidence type="ECO:0000256" key="1">
    <source>
        <dbReference type="ARBA" id="ARBA00022857"/>
    </source>
</evidence>
<sequence>MSGNYTIAIAGATGILGGLIARAVLHPPYDQIFRQVRILTRDVSSPKAQALKALGGAVELTEFNPVDELSVNNALGGVDIFISSLGRTTDEVHKIILGGLVKNKVKVYIPSEYGNDHSKNDFEVAVSTSKLGQQDIARKMGNGLLKVIAVYTGLFPETGLINSGIGPLLGFDQENLTYTTVGDPATRVTYTSVDDIAKSVARLSHLAIEPSTADSVPDHVTLSGAAVSYKDIAGFVEKATDERITLKSLDINAWREKMLKEPTLINVIRYLIGSGKMNYEDDNHNELVNPGQSLWKWKTVEEVIIEQHVSGEF</sequence>
<dbReference type="AlphaFoldDB" id="A0A166DMU2"/>
<evidence type="ECO:0000256" key="3">
    <source>
        <dbReference type="SAM" id="Phobius"/>
    </source>
</evidence>
<evidence type="ECO:0000313" key="5">
    <source>
        <dbReference type="EMBL" id="KZT38701.1"/>
    </source>
</evidence>
<proteinExistence type="predicted"/>
<dbReference type="InterPro" id="IPR008030">
    <property type="entry name" value="NmrA-like"/>
</dbReference>
<dbReference type="GO" id="GO:0016491">
    <property type="term" value="F:oxidoreductase activity"/>
    <property type="evidence" value="ECO:0007669"/>
    <property type="project" value="UniProtKB-KW"/>
</dbReference>
<organism evidence="5 6">
    <name type="scientific">Sistotremastrum suecicum HHB10207 ss-3</name>
    <dbReference type="NCBI Taxonomy" id="1314776"/>
    <lineage>
        <taxon>Eukaryota</taxon>
        <taxon>Fungi</taxon>
        <taxon>Dikarya</taxon>
        <taxon>Basidiomycota</taxon>
        <taxon>Agaricomycotina</taxon>
        <taxon>Agaricomycetes</taxon>
        <taxon>Sistotremastrales</taxon>
        <taxon>Sistotremastraceae</taxon>
        <taxon>Sistotremastrum</taxon>
    </lineage>
</organism>
<dbReference type="EMBL" id="KV428058">
    <property type="protein sequence ID" value="KZT38701.1"/>
    <property type="molecule type" value="Genomic_DNA"/>
</dbReference>
<dbReference type="PANTHER" id="PTHR47706">
    <property type="entry name" value="NMRA-LIKE FAMILY PROTEIN"/>
    <property type="match status" value="1"/>
</dbReference>
<protein>
    <submittedName>
        <fullName evidence="5">NAD(P)-binding protein</fullName>
    </submittedName>
</protein>
<accession>A0A166DMU2</accession>
<feature type="transmembrane region" description="Helical" evidence="3">
    <location>
        <begin position="6"/>
        <end position="25"/>
    </location>
</feature>
<dbReference type="SUPFAM" id="SSF51735">
    <property type="entry name" value="NAD(P)-binding Rossmann-fold domains"/>
    <property type="match status" value="1"/>
</dbReference>